<dbReference type="InterPro" id="IPR040720">
    <property type="entry name" value="GH81_C"/>
</dbReference>
<dbReference type="InterPro" id="IPR005200">
    <property type="entry name" value="Endo-beta-glucanase"/>
</dbReference>
<accession>A0AAD9GNW4</accession>
<keyword evidence="5" id="KW-0119">Carbohydrate metabolism</keyword>
<keyword evidence="7" id="KW-0961">Cell wall biogenesis/degradation</keyword>
<evidence type="ECO:0000259" key="9">
    <source>
        <dbReference type="Pfam" id="PF17652"/>
    </source>
</evidence>
<comment type="caution">
    <text evidence="10">The sequence shown here is derived from an EMBL/GenBank/DDBJ whole genome shotgun (WGS) entry which is preliminary data.</text>
</comment>
<dbReference type="GO" id="GO:0042973">
    <property type="term" value="F:glucan endo-1,3-beta-D-glucosidase activity"/>
    <property type="evidence" value="ECO:0007669"/>
    <property type="project" value="UniProtKB-EC"/>
</dbReference>
<proteinExistence type="inferred from homology"/>
<keyword evidence="11" id="KW-1185">Reference proteome</keyword>
<name>A0AAD9GNW4_9STRA</name>
<dbReference type="GO" id="GO:0052861">
    <property type="term" value="F:endo-1,3(4)-beta-glucanase activity"/>
    <property type="evidence" value="ECO:0007669"/>
    <property type="project" value="InterPro"/>
</dbReference>
<dbReference type="EC" id="3.2.1.39" evidence="3"/>
<keyword evidence="4" id="KW-0378">Hydrolase</keyword>
<dbReference type="EMBL" id="JASMQC010000010">
    <property type="protein sequence ID" value="KAK1942254.1"/>
    <property type="molecule type" value="Genomic_DNA"/>
</dbReference>
<keyword evidence="8" id="KW-0624">Polysaccharide degradation</keyword>
<evidence type="ECO:0000256" key="7">
    <source>
        <dbReference type="ARBA" id="ARBA00023316"/>
    </source>
</evidence>
<dbReference type="Gene3D" id="1.20.5.420">
    <property type="entry name" value="Immunoglobulin FC, subunit C"/>
    <property type="match status" value="1"/>
</dbReference>
<dbReference type="AlphaFoldDB" id="A0AAD9GNW4"/>
<evidence type="ECO:0000256" key="3">
    <source>
        <dbReference type="ARBA" id="ARBA00012780"/>
    </source>
</evidence>
<evidence type="ECO:0000313" key="10">
    <source>
        <dbReference type="EMBL" id="KAK1942254.1"/>
    </source>
</evidence>
<comment type="catalytic activity">
    <reaction evidence="1">
        <text>Hydrolysis of (1-&gt;3)-beta-D-glucosidic linkages in (1-&gt;3)-beta-D-glucans.</text>
        <dbReference type="EC" id="3.2.1.39"/>
    </reaction>
</comment>
<dbReference type="Pfam" id="PF17652">
    <property type="entry name" value="Glyco_hydro81C"/>
    <property type="match status" value="1"/>
</dbReference>
<dbReference type="GO" id="GO:0071555">
    <property type="term" value="P:cell wall organization"/>
    <property type="evidence" value="ECO:0007669"/>
    <property type="project" value="UniProtKB-KW"/>
</dbReference>
<sequence>MWVHFHYGYFLYAVAVVGKYRPEFVKTHKAVVMSIVRDIASPDQSDTFFPFTRHFSWFDSHSFASGVYTLDGGKSQESVSEAINAYYGVYLVGKSFNVPEVEHMGHLLLALEIRGAQTYWQMPSTSDIYEPIYAANKMTGQVAATKVSYTTWFGPQVEHMHLINMIPFTPITDAFLGPEYVREEYPILQQQAFDRVEDPIDDRWKGYAYLDLAIIDPTDAWTKVQNMSFFDDGSSRTNSLYWIATRPSN</sequence>
<evidence type="ECO:0000256" key="4">
    <source>
        <dbReference type="ARBA" id="ARBA00022801"/>
    </source>
</evidence>
<keyword evidence="6" id="KW-0326">Glycosidase</keyword>
<evidence type="ECO:0000313" key="11">
    <source>
        <dbReference type="Proteomes" id="UP001259832"/>
    </source>
</evidence>
<protein>
    <recommendedName>
        <fullName evidence="3">glucan endo-1,3-beta-D-glucosidase</fullName>
        <ecNumber evidence="3">3.2.1.39</ecNumber>
    </recommendedName>
</protein>
<reference evidence="10" key="1">
    <citation type="submission" date="2023-08" db="EMBL/GenBank/DDBJ databases">
        <title>Reference Genome Resource for the Citrus Pathogen Phytophthora citrophthora.</title>
        <authorList>
            <person name="Moller H."/>
            <person name="Coetzee B."/>
            <person name="Rose L.J."/>
            <person name="Van Niekerk J.M."/>
        </authorList>
    </citation>
    <scope>NUCLEOTIDE SEQUENCE</scope>
    <source>
        <strain evidence="10">STE-U-9442</strain>
    </source>
</reference>
<evidence type="ECO:0000256" key="5">
    <source>
        <dbReference type="ARBA" id="ARBA00023277"/>
    </source>
</evidence>
<evidence type="ECO:0000256" key="6">
    <source>
        <dbReference type="ARBA" id="ARBA00023295"/>
    </source>
</evidence>
<dbReference type="GO" id="GO:0000272">
    <property type="term" value="P:polysaccharide catabolic process"/>
    <property type="evidence" value="ECO:0007669"/>
    <property type="project" value="UniProtKB-KW"/>
</dbReference>
<gene>
    <name evidence="10" type="ORF">P3T76_006576</name>
</gene>
<evidence type="ECO:0000256" key="1">
    <source>
        <dbReference type="ARBA" id="ARBA00000382"/>
    </source>
</evidence>
<organism evidence="10 11">
    <name type="scientific">Phytophthora citrophthora</name>
    <dbReference type="NCBI Taxonomy" id="4793"/>
    <lineage>
        <taxon>Eukaryota</taxon>
        <taxon>Sar</taxon>
        <taxon>Stramenopiles</taxon>
        <taxon>Oomycota</taxon>
        <taxon>Peronosporomycetes</taxon>
        <taxon>Peronosporales</taxon>
        <taxon>Peronosporaceae</taxon>
        <taxon>Phytophthora</taxon>
    </lineage>
</organism>
<dbReference type="PANTHER" id="PTHR31983:SF0">
    <property type="entry name" value="GLUCAN ENDO-1,3-BETA-D-GLUCOSIDASE 2"/>
    <property type="match status" value="1"/>
</dbReference>
<evidence type="ECO:0000256" key="8">
    <source>
        <dbReference type="ARBA" id="ARBA00023326"/>
    </source>
</evidence>
<dbReference type="PANTHER" id="PTHR31983">
    <property type="entry name" value="ENDO-1,3(4)-BETA-GLUCANASE 1"/>
    <property type="match status" value="1"/>
</dbReference>
<dbReference type="PROSITE" id="PS52008">
    <property type="entry name" value="GH81"/>
    <property type="match status" value="1"/>
</dbReference>
<evidence type="ECO:0000256" key="2">
    <source>
        <dbReference type="ARBA" id="ARBA00010730"/>
    </source>
</evidence>
<dbReference type="Proteomes" id="UP001259832">
    <property type="component" value="Unassembled WGS sequence"/>
</dbReference>
<comment type="similarity">
    <text evidence="2">Belongs to the glycosyl hydrolase 81 family.</text>
</comment>
<feature type="domain" description="Glycosyl hydrolase family 81 C-terminal" evidence="9">
    <location>
        <begin position="4"/>
        <end position="239"/>
    </location>
</feature>